<dbReference type="Proteomes" id="UP001201812">
    <property type="component" value="Unassembled WGS sequence"/>
</dbReference>
<dbReference type="InterPro" id="IPR016187">
    <property type="entry name" value="CTDL_fold"/>
</dbReference>
<protein>
    <recommendedName>
        <fullName evidence="3">C-type lectin domain-containing protein</fullName>
    </recommendedName>
</protein>
<gene>
    <name evidence="1" type="ORF">DdX_19762</name>
</gene>
<comment type="caution">
    <text evidence="1">The sequence shown here is derived from an EMBL/GenBank/DDBJ whole genome shotgun (WGS) entry which is preliminary data.</text>
</comment>
<proteinExistence type="predicted"/>
<dbReference type="Gene3D" id="3.10.100.10">
    <property type="entry name" value="Mannose-Binding Protein A, subunit A"/>
    <property type="match status" value="1"/>
</dbReference>
<dbReference type="InterPro" id="IPR016186">
    <property type="entry name" value="C-type_lectin-like/link_sf"/>
</dbReference>
<name>A0AAD4QWV0_9BILA</name>
<organism evidence="1 2">
    <name type="scientific">Ditylenchus destructor</name>
    <dbReference type="NCBI Taxonomy" id="166010"/>
    <lineage>
        <taxon>Eukaryota</taxon>
        <taxon>Metazoa</taxon>
        <taxon>Ecdysozoa</taxon>
        <taxon>Nematoda</taxon>
        <taxon>Chromadorea</taxon>
        <taxon>Rhabditida</taxon>
        <taxon>Tylenchina</taxon>
        <taxon>Tylenchomorpha</taxon>
        <taxon>Sphaerularioidea</taxon>
        <taxon>Anguinidae</taxon>
        <taxon>Anguininae</taxon>
        <taxon>Ditylenchus</taxon>
    </lineage>
</organism>
<reference evidence="1" key="1">
    <citation type="submission" date="2022-01" db="EMBL/GenBank/DDBJ databases">
        <title>Genome Sequence Resource for Two Populations of Ditylenchus destructor, the Migratory Endoparasitic Phytonematode.</title>
        <authorList>
            <person name="Zhang H."/>
            <person name="Lin R."/>
            <person name="Xie B."/>
        </authorList>
    </citation>
    <scope>NUCLEOTIDE SEQUENCE</scope>
    <source>
        <strain evidence="1">BazhouSP</strain>
    </source>
</reference>
<keyword evidence="2" id="KW-1185">Reference proteome</keyword>
<evidence type="ECO:0000313" key="1">
    <source>
        <dbReference type="EMBL" id="KAI1695117.1"/>
    </source>
</evidence>
<accession>A0AAD4QWV0</accession>
<dbReference type="EMBL" id="JAKKPZ010000440">
    <property type="protein sequence ID" value="KAI1695117.1"/>
    <property type="molecule type" value="Genomic_DNA"/>
</dbReference>
<dbReference type="SUPFAM" id="SSF56436">
    <property type="entry name" value="C-type lectin-like"/>
    <property type="match status" value="2"/>
</dbReference>
<dbReference type="CDD" id="cd00037">
    <property type="entry name" value="CLECT"/>
    <property type="match status" value="2"/>
</dbReference>
<evidence type="ECO:0008006" key="3">
    <source>
        <dbReference type="Google" id="ProtNLM"/>
    </source>
</evidence>
<evidence type="ECO:0000313" key="2">
    <source>
        <dbReference type="Proteomes" id="UP001201812"/>
    </source>
</evidence>
<sequence length="198" mass="22441">MFQPIACQPPYIEIGKYERCVKYMDESLSYDEAHKKCLDEDGTLATVNLGGIRTVQNLKHLETHCEAGSFSKLPYFCERYKYNPCGPDGNYQKWSYRDGHCFKVITSTTEFTFDEANKACRDLPGNRTRLATIYSKSQNMLVTKLLEDEGFRCGEKCGKAGEALTKATWIGLYFTKHFGGDPEIQDHGVWVSAPDMDG</sequence>
<dbReference type="AlphaFoldDB" id="A0AAD4QWV0"/>